<dbReference type="Gene3D" id="3.40.50.1820">
    <property type="entry name" value="alpha/beta hydrolase"/>
    <property type="match status" value="1"/>
</dbReference>
<name>A0A0J9XH06_GEOCN</name>
<dbReference type="GO" id="GO:0004622">
    <property type="term" value="F:phosphatidylcholine lysophospholipase activity"/>
    <property type="evidence" value="ECO:0007669"/>
    <property type="project" value="TreeGrafter"/>
</dbReference>
<evidence type="ECO:0000256" key="3">
    <source>
        <dbReference type="SAM" id="MobiDB-lite"/>
    </source>
</evidence>
<keyword evidence="2" id="KW-0443">Lipid metabolism</keyword>
<evidence type="ECO:0000256" key="1">
    <source>
        <dbReference type="ARBA" id="ARBA00007920"/>
    </source>
</evidence>
<evidence type="ECO:0000313" key="7">
    <source>
        <dbReference type="Proteomes" id="UP000242525"/>
    </source>
</evidence>
<keyword evidence="7" id="KW-1185">Reference proteome</keyword>
<proteinExistence type="inferred from homology"/>
<dbReference type="GO" id="GO:0047372">
    <property type="term" value="F:monoacylglycerol lipase activity"/>
    <property type="evidence" value="ECO:0007669"/>
    <property type="project" value="TreeGrafter"/>
</dbReference>
<feature type="region of interest" description="Disordered" evidence="3">
    <location>
        <begin position="376"/>
        <end position="405"/>
    </location>
</feature>
<comment type="similarity">
    <text evidence="1">Belongs to the putative lipase ROG1 family.</text>
</comment>
<dbReference type="InterPro" id="IPR029058">
    <property type="entry name" value="AB_hydrolase_fold"/>
</dbReference>
<feature type="domain" description="DUF676" evidence="5">
    <location>
        <begin position="7"/>
        <end position="222"/>
    </location>
</feature>
<evidence type="ECO:0000259" key="5">
    <source>
        <dbReference type="Pfam" id="PF05057"/>
    </source>
</evidence>
<comment type="caution">
    <text evidence="6">The sequence shown here is derived from an EMBL/GenBank/DDBJ whole genome shotgun (WGS) entry which is preliminary data.</text>
</comment>
<feature type="region of interest" description="Disordered" evidence="3">
    <location>
        <begin position="242"/>
        <end position="262"/>
    </location>
</feature>
<dbReference type="Pfam" id="PF05057">
    <property type="entry name" value="DUF676"/>
    <property type="match status" value="1"/>
</dbReference>
<dbReference type="Proteomes" id="UP000242525">
    <property type="component" value="Unassembled WGS sequence"/>
</dbReference>
<feature type="compositionally biased region" description="Acidic residues" evidence="3">
    <location>
        <begin position="249"/>
        <end position="258"/>
    </location>
</feature>
<dbReference type="InterPro" id="IPR007751">
    <property type="entry name" value="DUF676_lipase-like"/>
</dbReference>
<sequence length="479" mass="53607">MDTDLTEQHLIVLVHGLWGNPGHMECIKQSLEAKYPPGKSSIDLLVPKSNKGFASYDGVKIGGMRIVEEIEEFIKVNSQPSNGKQKVYTKISVVGYSLGGLWSRYAIGLLLQKGLLKTPDNPDGKLEPVAFTTFASPHAGTSFHQNTLRSNVSNALGKTMLGQSGMDLFLQPVTIDENNKDPRPVLEQLADPNGVFYKALAAFKHRMLFSNTINDRTVPFYTSYLSVKDPFKQHGYTHVVHKPHPDLDAGSDDSEGEEGLQPLVSTSSTKTYAEVDLFKSSYKVPDSQTKSNSIRWEELQFRIVFILFSPILLTVFIPVSSISSLISYHRIKTYEVQYKENKSKTTEVTKHNRRRDSISEGVAEITAHAVDDFFGTRNPEEESVSEADETDDNTQSGDVSDQKGLCNVVETPGLPDLGLSPLEVKIIENLNRLEWEKHAVQFKRLHSHAEIVNRRNKPGQGEEVVRNWVKMMDEKFAAL</sequence>
<reference evidence="6" key="1">
    <citation type="submission" date="2014-03" db="EMBL/GenBank/DDBJ databases">
        <authorList>
            <person name="Casaregola S."/>
        </authorList>
    </citation>
    <scope>NUCLEOTIDE SEQUENCE [LARGE SCALE GENOMIC DNA]</scope>
    <source>
        <strain evidence="6">CLIB 918</strain>
    </source>
</reference>
<dbReference type="SUPFAM" id="SSF53474">
    <property type="entry name" value="alpha/beta-Hydrolases"/>
    <property type="match status" value="1"/>
</dbReference>
<protein>
    <recommendedName>
        <fullName evidence="5">DUF676 domain-containing protein</fullName>
    </recommendedName>
</protein>
<feature type="compositionally biased region" description="Acidic residues" evidence="3">
    <location>
        <begin position="381"/>
        <end position="392"/>
    </location>
</feature>
<keyword evidence="2" id="KW-0442">Lipid degradation</keyword>
<keyword evidence="4" id="KW-1133">Transmembrane helix</keyword>
<dbReference type="EMBL" id="CCBN010000016">
    <property type="protein sequence ID" value="CDO56627.1"/>
    <property type="molecule type" value="Genomic_DNA"/>
</dbReference>
<dbReference type="GO" id="GO:0005811">
    <property type="term" value="C:lipid droplet"/>
    <property type="evidence" value="ECO:0007669"/>
    <property type="project" value="TreeGrafter"/>
</dbReference>
<organism evidence="6 7">
    <name type="scientific">Geotrichum candidum</name>
    <name type="common">Oospora lactis</name>
    <name type="synonym">Dipodascus geotrichum</name>
    <dbReference type="NCBI Taxonomy" id="1173061"/>
    <lineage>
        <taxon>Eukaryota</taxon>
        <taxon>Fungi</taxon>
        <taxon>Dikarya</taxon>
        <taxon>Ascomycota</taxon>
        <taxon>Saccharomycotina</taxon>
        <taxon>Dipodascomycetes</taxon>
        <taxon>Dipodascales</taxon>
        <taxon>Dipodascaceae</taxon>
        <taxon>Geotrichum</taxon>
    </lineage>
</organism>
<dbReference type="GO" id="GO:0016042">
    <property type="term" value="P:lipid catabolic process"/>
    <property type="evidence" value="ECO:0007669"/>
    <property type="project" value="UniProtKB-KW"/>
</dbReference>
<evidence type="ECO:0000256" key="2">
    <source>
        <dbReference type="ARBA" id="ARBA00022963"/>
    </source>
</evidence>
<evidence type="ECO:0000313" key="6">
    <source>
        <dbReference type="EMBL" id="CDO56627.1"/>
    </source>
</evidence>
<dbReference type="InterPro" id="IPR044294">
    <property type="entry name" value="Lipase-like"/>
</dbReference>
<gene>
    <name evidence="6" type="ORF">BN980_GECA16s00505g</name>
</gene>
<accession>A0A0J9XH06</accession>
<dbReference type="PANTHER" id="PTHR12482:SF65">
    <property type="entry name" value="ESTERASE, PUTATIVE (AFU_ORTHOLOGUE AFUA_3G12320)-RELATED"/>
    <property type="match status" value="1"/>
</dbReference>
<evidence type="ECO:0000256" key="4">
    <source>
        <dbReference type="SAM" id="Phobius"/>
    </source>
</evidence>
<keyword evidence="4" id="KW-0472">Membrane</keyword>
<feature type="transmembrane region" description="Helical" evidence="4">
    <location>
        <begin position="303"/>
        <end position="328"/>
    </location>
</feature>
<dbReference type="PANTHER" id="PTHR12482">
    <property type="entry name" value="LIPASE ROG1-RELATED-RELATED"/>
    <property type="match status" value="1"/>
</dbReference>
<dbReference type="OrthoDB" id="273452at2759"/>
<keyword evidence="4" id="KW-0812">Transmembrane</keyword>
<dbReference type="AlphaFoldDB" id="A0A0J9XH06"/>